<feature type="compositionally biased region" description="Basic and acidic residues" evidence="1">
    <location>
        <begin position="51"/>
        <end position="78"/>
    </location>
</feature>
<sequence>MSSSNSTFQSFSSSSSSTIINGQITFTSEQTHSDPSGTRTLRTSQTAGEAPRVERFETDHASRRLEDVSVADAKRVQDVTEQEDTQAKMDRQYEEKMEDEYAKREGGA</sequence>
<reference evidence="2" key="1">
    <citation type="journal article" date="2020" name="Stud. Mycol.">
        <title>101 Dothideomycetes genomes: a test case for predicting lifestyles and emergence of pathogens.</title>
        <authorList>
            <person name="Haridas S."/>
            <person name="Albert R."/>
            <person name="Binder M."/>
            <person name="Bloem J."/>
            <person name="Labutti K."/>
            <person name="Salamov A."/>
            <person name="Andreopoulos B."/>
            <person name="Baker S."/>
            <person name="Barry K."/>
            <person name="Bills G."/>
            <person name="Bluhm B."/>
            <person name="Cannon C."/>
            <person name="Castanera R."/>
            <person name="Culley D."/>
            <person name="Daum C."/>
            <person name="Ezra D."/>
            <person name="Gonzalez J."/>
            <person name="Henrissat B."/>
            <person name="Kuo A."/>
            <person name="Liang C."/>
            <person name="Lipzen A."/>
            <person name="Lutzoni F."/>
            <person name="Magnuson J."/>
            <person name="Mondo S."/>
            <person name="Nolan M."/>
            <person name="Ohm R."/>
            <person name="Pangilinan J."/>
            <person name="Park H.-J."/>
            <person name="Ramirez L."/>
            <person name="Alfaro M."/>
            <person name="Sun H."/>
            <person name="Tritt A."/>
            <person name="Yoshinaga Y."/>
            <person name="Zwiers L.-H."/>
            <person name="Turgeon B."/>
            <person name="Goodwin S."/>
            <person name="Spatafora J."/>
            <person name="Crous P."/>
            <person name="Grigoriev I."/>
        </authorList>
    </citation>
    <scope>NUCLEOTIDE SEQUENCE</scope>
    <source>
        <strain evidence="2">CBS 161.51</strain>
    </source>
</reference>
<protein>
    <submittedName>
        <fullName evidence="2">Uncharacterized protein</fullName>
    </submittedName>
</protein>
<dbReference type="OrthoDB" id="4161095at2759"/>
<organism evidence="2 3">
    <name type="scientific">Clathrospora elynae</name>
    <dbReference type="NCBI Taxonomy" id="706981"/>
    <lineage>
        <taxon>Eukaryota</taxon>
        <taxon>Fungi</taxon>
        <taxon>Dikarya</taxon>
        <taxon>Ascomycota</taxon>
        <taxon>Pezizomycotina</taxon>
        <taxon>Dothideomycetes</taxon>
        <taxon>Pleosporomycetidae</taxon>
        <taxon>Pleosporales</taxon>
        <taxon>Diademaceae</taxon>
        <taxon>Clathrospora</taxon>
    </lineage>
</organism>
<dbReference type="Proteomes" id="UP000800038">
    <property type="component" value="Unassembled WGS sequence"/>
</dbReference>
<feature type="region of interest" description="Disordered" evidence="1">
    <location>
        <begin position="22"/>
        <end position="108"/>
    </location>
</feature>
<dbReference type="AlphaFoldDB" id="A0A6A5SME8"/>
<feature type="compositionally biased region" description="Basic and acidic residues" evidence="1">
    <location>
        <begin position="85"/>
        <end position="108"/>
    </location>
</feature>
<dbReference type="EMBL" id="ML976055">
    <property type="protein sequence ID" value="KAF1940972.1"/>
    <property type="molecule type" value="Genomic_DNA"/>
</dbReference>
<name>A0A6A5SME8_9PLEO</name>
<proteinExistence type="predicted"/>
<accession>A0A6A5SME8</accession>
<evidence type="ECO:0000313" key="2">
    <source>
        <dbReference type="EMBL" id="KAF1940972.1"/>
    </source>
</evidence>
<evidence type="ECO:0000256" key="1">
    <source>
        <dbReference type="SAM" id="MobiDB-lite"/>
    </source>
</evidence>
<feature type="compositionally biased region" description="Polar residues" evidence="1">
    <location>
        <begin position="22"/>
        <end position="47"/>
    </location>
</feature>
<evidence type="ECO:0000313" key="3">
    <source>
        <dbReference type="Proteomes" id="UP000800038"/>
    </source>
</evidence>
<gene>
    <name evidence="2" type="ORF">EJ02DRAFT_466992</name>
</gene>
<keyword evidence="3" id="KW-1185">Reference proteome</keyword>